<comment type="catalytic activity">
    <reaction evidence="7">
        <text>a peptidoglycan chain = a peptidoglycan chain with N-acetyl-1,6-anhydromuramyl-[peptide] at the reducing end + a peptidoglycan chain with N-acetylglucosamine at the non-reducing end.</text>
        <dbReference type="EC" id="4.2.2.29"/>
    </reaction>
</comment>
<dbReference type="Pfam" id="PF02618">
    <property type="entry name" value="YceG"/>
    <property type="match status" value="1"/>
</dbReference>
<dbReference type="RefSeq" id="WP_117982959.1">
    <property type="nucleotide sequence ID" value="NZ_QSOE01000076.1"/>
</dbReference>
<evidence type="ECO:0000313" key="10">
    <source>
        <dbReference type="Proteomes" id="UP000262524"/>
    </source>
</evidence>
<evidence type="ECO:0000256" key="1">
    <source>
        <dbReference type="ARBA" id="ARBA00022475"/>
    </source>
</evidence>
<keyword evidence="6 7" id="KW-0961">Cell wall biogenesis/degradation</keyword>
<dbReference type="GO" id="GO:0071555">
    <property type="term" value="P:cell wall organization"/>
    <property type="evidence" value="ECO:0007669"/>
    <property type="project" value="UniProtKB-KW"/>
</dbReference>
<evidence type="ECO:0000256" key="2">
    <source>
        <dbReference type="ARBA" id="ARBA00022692"/>
    </source>
</evidence>
<proteinExistence type="inferred from homology"/>
<dbReference type="InterPro" id="IPR003770">
    <property type="entry name" value="MLTG-like"/>
</dbReference>
<evidence type="ECO:0000256" key="5">
    <source>
        <dbReference type="ARBA" id="ARBA00023239"/>
    </source>
</evidence>
<keyword evidence="2 7" id="KW-0812">Transmembrane</keyword>
<evidence type="ECO:0000256" key="8">
    <source>
        <dbReference type="SAM" id="MobiDB-lite"/>
    </source>
</evidence>
<feature type="region of interest" description="Disordered" evidence="8">
    <location>
        <begin position="1"/>
        <end position="109"/>
    </location>
</feature>
<evidence type="ECO:0000313" key="9">
    <source>
        <dbReference type="EMBL" id="RGI84742.1"/>
    </source>
</evidence>
<dbReference type="CDD" id="cd08010">
    <property type="entry name" value="MltG_like"/>
    <property type="match status" value="1"/>
</dbReference>
<dbReference type="AlphaFoldDB" id="A0A374NJ86"/>
<keyword evidence="3 7" id="KW-1133">Transmembrane helix</keyword>
<dbReference type="PANTHER" id="PTHR30518:SF2">
    <property type="entry name" value="ENDOLYTIC MUREIN TRANSGLYCOSYLASE"/>
    <property type="match status" value="1"/>
</dbReference>
<organism evidence="9 10">
    <name type="scientific">Anaerobutyricum hallii</name>
    <dbReference type="NCBI Taxonomy" id="39488"/>
    <lineage>
        <taxon>Bacteria</taxon>
        <taxon>Bacillati</taxon>
        <taxon>Bacillota</taxon>
        <taxon>Clostridia</taxon>
        <taxon>Lachnospirales</taxon>
        <taxon>Lachnospiraceae</taxon>
        <taxon>Anaerobutyricum</taxon>
    </lineage>
</organism>
<dbReference type="Gene3D" id="3.30.1490.480">
    <property type="entry name" value="Endolytic murein transglycosylase"/>
    <property type="match status" value="1"/>
</dbReference>
<dbReference type="Proteomes" id="UP000262524">
    <property type="component" value="Unassembled WGS sequence"/>
</dbReference>
<dbReference type="GO" id="GO:0005886">
    <property type="term" value="C:plasma membrane"/>
    <property type="evidence" value="ECO:0007669"/>
    <property type="project" value="UniProtKB-SubCell"/>
</dbReference>
<evidence type="ECO:0000256" key="7">
    <source>
        <dbReference type="HAMAP-Rule" id="MF_02065"/>
    </source>
</evidence>
<dbReference type="NCBIfam" id="TIGR00247">
    <property type="entry name" value="endolytic transglycosylase MltG"/>
    <property type="match status" value="1"/>
</dbReference>
<comment type="caution">
    <text evidence="9">The sequence shown here is derived from an EMBL/GenBank/DDBJ whole genome shotgun (WGS) entry which is preliminary data.</text>
</comment>
<evidence type="ECO:0000256" key="3">
    <source>
        <dbReference type="ARBA" id="ARBA00022989"/>
    </source>
</evidence>
<keyword evidence="5 7" id="KW-0456">Lyase</keyword>
<dbReference type="GO" id="GO:0009252">
    <property type="term" value="P:peptidoglycan biosynthetic process"/>
    <property type="evidence" value="ECO:0007669"/>
    <property type="project" value="UniProtKB-UniRule"/>
</dbReference>
<dbReference type="EMBL" id="QSOE01000076">
    <property type="protein sequence ID" value="RGI84742.1"/>
    <property type="molecule type" value="Genomic_DNA"/>
</dbReference>
<dbReference type="GO" id="GO:0008932">
    <property type="term" value="F:lytic endotransglycosylase activity"/>
    <property type="evidence" value="ECO:0007669"/>
    <property type="project" value="UniProtKB-UniRule"/>
</dbReference>
<feature type="site" description="Important for catalytic activity" evidence="7">
    <location>
        <position position="356"/>
    </location>
</feature>
<keyword evidence="1 7" id="KW-1003">Cell membrane</keyword>
<feature type="compositionally biased region" description="Basic and acidic residues" evidence="8">
    <location>
        <begin position="43"/>
        <end position="97"/>
    </location>
</feature>
<comment type="subcellular location">
    <subcellularLocation>
        <location evidence="7">Cell membrane</location>
        <topology evidence="7">Single-pass membrane protein</topology>
    </subcellularLocation>
</comment>
<evidence type="ECO:0000256" key="4">
    <source>
        <dbReference type="ARBA" id="ARBA00023136"/>
    </source>
</evidence>
<dbReference type="HAMAP" id="MF_02065">
    <property type="entry name" value="MltG"/>
    <property type="match status" value="1"/>
</dbReference>
<feature type="compositionally biased region" description="Basic and acidic residues" evidence="8">
    <location>
        <begin position="1"/>
        <end position="13"/>
    </location>
</feature>
<sequence>MRKEENTEKDELYGKLQVHFIENVEAEESSEEKESDSGNLSDETARKSVSAEKENRAKKPVQKDIEEASAKSKGKKSEPQSDSSKTDSEDDVKEQKGSRKRRHSKVDKQEAEAVEESFYKVTGEAEEHKSHPVRNAILGLLVLILVASAVVSYPIGKEYFQEKSVAGKDIEITIEKGSTSRDVSAILKKKGIIRYEAAFLLKLYFSDYKGKLRYGTFDLNNGMSLGKVIKELATQDGQKENKFTIPEGYTIEMTASKLEKEGIMSAQEFLTAVTNAAATSKYKDVLPKKKKVFYQLQGYIYPDTYYLAKDITGDQLVAKMLDEFDKKFDQTRQEKAKKLGMTVEEVLIRASLLQKETELPEEYPIIAGVIQNRLDKKMKLQFDSTAVYAITKGQYGIARVMYKDLKVDSPYNTYKHKGLPVGPICSPSLEAIDGVLNPQKNDYLYFQMDTVKNDGSNIFSKTYEEHRAASATTEAAAETTTTAAKWCASRQVDN</sequence>
<dbReference type="PANTHER" id="PTHR30518">
    <property type="entry name" value="ENDOLYTIC MUREIN TRANSGLYCOSYLASE"/>
    <property type="match status" value="1"/>
</dbReference>
<dbReference type="EC" id="4.2.2.29" evidence="7"/>
<feature type="transmembrane region" description="Helical" evidence="7">
    <location>
        <begin position="136"/>
        <end position="155"/>
    </location>
</feature>
<name>A0A374NJ86_9FIRM</name>
<comment type="similarity">
    <text evidence="7">Belongs to the transglycosylase MltG family.</text>
</comment>
<gene>
    <name evidence="7 9" type="primary">mltG</name>
    <name evidence="9" type="ORF">DXD91_10720</name>
</gene>
<accession>A0A374NJ86</accession>
<keyword evidence="4 7" id="KW-0472">Membrane</keyword>
<protein>
    <recommendedName>
        <fullName evidence="7">Endolytic murein transglycosylase</fullName>
        <ecNumber evidence="7">4.2.2.29</ecNumber>
    </recommendedName>
    <alternativeName>
        <fullName evidence="7">Peptidoglycan lytic transglycosylase</fullName>
    </alternativeName>
    <alternativeName>
        <fullName evidence="7">Peptidoglycan polymerization terminase</fullName>
    </alternativeName>
</protein>
<reference evidence="9 10" key="1">
    <citation type="submission" date="2018-08" db="EMBL/GenBank/DDBJ databases">
        <title>A genome reference for cultivated species of the human gut microbiota.</title>
        <authorList>
            <person name="Zou Y."/>
            <person name="Xue W."/>
            <person name="Luo G."/>
        </authorList>
    </citation>
    <scope>NUCLEOTIDE SEQUENCE [LARGE SCALE GENOMIC DNA]</scope>
    <source>
        <strain evidence="9 10">TM10-1AC</strain>
    </source>
</reference>
<feature type="compositionally biased region" description="Acidic residues" evidence="8">
    <location>
        <begin position="24"/>
        <end position="34"/>
    </location>
</feature>
<comment type="function">
    <text evidence="7">Functions as a peptidoglycan terminase that cleaves nascent peptidoglycan strands endolytically to terminate their elongation.</text>
</comment>
<evidence type="ECO:0000256" key="6">
    <source>
        <dbReference type="ARBA" id="ARBA00023316"/>
    </source>
</evidence>